<keyword evidence="1" id="KW-0472">Membrane</keyword>
<comment type="caution">
    <text evidence="2">The sequence shown here is derived from an EMBL/GenBank/DDBJ whole genome shotgun (WGS) entry which is preliminary data.</text>
</comment>
<feature type="transmembrane region" description="Helical" evidence="1">
    <location>
        <begin position="131"/>
        <end position="151"/>
    </location>
</feature>
<dbReference type="AlphaFoldDB" id="A0A0F9PXL7"/>
<reference evidence="2" key="1">
    <citation type="journal article" date="2015" name="Nature">
        <title>Complex archaea that bridge the gap between prokaryotes and eukaryotes.</title>
        <authorList>
            <person name="Spang A."/>
            <person name="Saw J.H."/>
            <person name="Jorgensen S.L."/>
            <person name="Zaremba-Niedzwiedzka K."/>
            <person name="Martijn J."/>
            <person name="Lind A.E."/>
            <person name="van Eijk R."/>
            <person name="Schleper C."/>
            <person name="Guy L."/>
            <person name="Ettema T.J."/>
        </authorList>
    </citation>
    <scope>NUCLEOTIDE SEQUENCE</scope>
</reference>
<keyword evidence="1" id="KW-0812">Transmembrane</keyword>
<organism evidence="2">
    <name type="scientific">marine sediment metagenome</name>
    <dbReference type="NCBI Taxonomy" id="412755"/>
    <lineage>
        <taxon>unclassified sequences</taxon>
        <taxon>metagenomes</taxon>
        <taxon>ecological metagenomes</taxon>
    </lineage>
</organism>
<sequence length="152" mass="15746">MITITAVIIAGLAGAIVFSIFTAMVRSMGMTTMSIEKTLGSMFGEGTTADILGWTMHLISGVVFALFYAVLFNAVGTTNGWLFGSIFGLGHGLITGGIVLPMMSTVHPAMHTGKIKAPGFFAINTGPMTPMGLIVGHVIFGAVVGGVYFLLA</sequence>
<keyword evidence="1" id="KW-1133">Transmembrane helix</keyword>
<evidence type="ECO:0000256" key="1">
    <source>
        <dbReference type="SAM" id="Phobius"/>
    </source>
</evidence>
<protein>
    <submittedName>
        <fullName evidence="2">Uncharacterized protein</fullName>
    </submittedName>
</protein>
<feature type="transmembrane region" description="Helical" evidence="1">
    <location>
        <begin position="81"/>
        <end position="100"/>
    </location>
</feature>
<feature type="transmembrane region" description="Helical" evidence="1">
    <location>
        <begin position="6"/>
        <end position="25"/>
    </location>
</feature>
<evidence type="ECO:0000313" key="2">
    <source>
        <dbReference type="EMBL" id="KKN29507.1"/>
    </source>
</evidence>
<name>A0A0F9PXL7_9ZZZZ</name>
<proteinExistence type="predicted"/>
<gene>
    <name evidence="2" type="ORF">LCGC14_0843410</name>
</gene>
<feature type="transmembrane region" description="Helical" evidence="1">
    <location>
        <begin position="51"/>
        <end position="75"/>
    </location>
</feature>
<dbReference type="EMBL" id="LAZR01002483">
    <property type="protein sequence ID" value="KKN29507.1"/>
    <property type="molecule type" value="Genomic_DNA"/>
</dbReference>
<accession>A0A0F9PXL7</accession>